<dbReference type="Proteomes" id="UP000247702">
    <property type="component" value="Unassembled WGS sequence"/>
</dbReference>
<name>A0A2Z6QH60_9GLOM</name>
<evidence type="ECO:0000313" key="1">
    <source>
        <dbReference type="EMBL" id="GBB89510.1"/>
    </source>
</evidence>
<dbReference type="EMBL" id="BEXD01000691">
    <property type="protein sequence ID" value="GBB89510.1"/>
    <property type="molecule type" value="Genomic_DNA"/>
</dbReference>
<protein>
    <recommendedName>
        <fullName evidence="3">F-box domain-containing protein</fullName>
    </recommendedName>
</protein>
<reference evidence="1 2" key="1">
    <citation type="submission" date="2017-11" db="EMBL/GenBank/DDBJ databases">
        <title>The genome of Rhizophagus clarus HR1 reveals common genetic basis of auxotrophy among arbuscular mycorrhizal fungi.</title>
        <authorList>
            <person name="Kobayashi Y."/>
        </authorList>
    </citation>
    <scope>NUCLEOTIDE SEQUENCE [LARGE SCALE GENOMIC DNA]</scope>
    <source>
        <strain evidence="1 2">HR1</strain>
    </source>
</reference>
<gene>
    <name evidence="1" type="ORF">RclHR1_01620022</name>
</gene>
<dbReference type="AlphaFoldDB" id="A0A2Z6QH60"/>
<proteinExistence type="predicted"/>
<accession>A0A2Z6QH60</accession>
<comment type="caution">
    <text evidence="1">The sequence shown here is derived from an EMBL/GenBank/DDBJ whole genome shotgun (WGS) entry which is preliminary data.</text>
</comment>
<sequence length="185" mass="21603">MGGIRDVFRVQRVCKLWRSLSPTAIVDAFKEGKLRDGWKSSVTLQDHYKENYSFIGCFNVDIKLKSYDDERKMVQFELEDIIIIKNEAMKRHLNAFMNVDLKIFDHIFNTGCKEIEIILIKKDKLRYIKCYKNESGKQVKVENTLTYSQAPVNALVKDITNDFKATTKDELVTDHKESKLKCIQV</sequence>
<organism evidence="1 2">
    <name type="scientific">Rhizophagus clarus</name>
    <dbReference type="NCBI Taxonomy" id="94130"/>
    <lineage>
        <taxon>Eukaryota</taxon>
        <taxon>Fungi</taxon>
        <taxon>Fungi incertae sedis</taxon>
        <taxon>Mucoromycota</taxon>
        <taxon>Glomeromycotina</taxon>
        <taxon>Glomeromycetes</taxon>
        <taxon>Glomerales</taxon>
        <taxon>Glomeraceae</taxon>
        <taxon>Rhizophagus</taxon>
    </lineage>
</organism>
<evidence type="ECO:0000313" key="2">
    <source>
        <dbReference type="Proteomes" id="UP000247702"/>
    </source>
</evidence>
<evidence type="ECO:0008006" key="3">
    <source>
        <dbReference type="Google" id="ProtNLM"/>
    </source>
</evidence>
<keyword evidence="2" id="KW-1185">Reference proteome</keyword>